<comment type="caution">
    <text evidence="1">The sequence shown here is derived from an EMBL/GenBank/DDBJ whole genome shotgun (WGS) entry which is preliminary data.</text>
</comment>
<sequence length="340" mass="38348">MSNVSFATFRRPKIAFAGPRSHQRQTLRRLLADPSSLRNHSLAAVNLQRIYQASRSPSSRRCFTPVGVDTRYVCRFEPRERVGRTDNGYTGLKPTTRLAALRAFYVTDYTVQSLVVSTDRLRAPKRGYDANKRGEGIRPSTPRPIVVAGTNDILWVAMGMRGRTRRDGMGLSEMRVRTDDENAKRMDVEGSAYSGFEGSCMRGAGGGLPHALLGTTVFAASVDVEMLYMRLDERKSEYVRHDARGKWRSGYIILYAPVRWRRSVVPVLYGEFFVREDIRVREDEGEGKGLGHGKRGAEKAWAVYDAFAGRRSMCVVFDEVDYGPWSLSWSLSCYFVEPAS</sequence>
<evidence type="ECO:0000313" key="1">
    <source>
        <dbReference type="EMBL" id="KAF9473655.1"/>
    </source>
</evidence>
<dbReference type="Proteomes" id="UP000807469">
    <property type="component" value="Unassembled WGS sequence"/>
</dbReference>
<dbReference type="EMBL" id="MU155426">
    <property type="protein sequence ID" value="KAF9473655.1"/>
    <property type="molecule type" value="Genomic_DNA"/>
</dbReference>
<keyword evidence="2" id="KW-1185">Reference proteome</keyword>
<gene>
    <name evidence="1" type="ORF">BDN70DRAFT_899604</name>
</gene>
<proteinExistence type="predicted"/>
<protein>
    <submittedName>
        <fullName evidence="1">Uncharacterized protein</fullName>
    </submittedName>
</protein>
<reference evidence="1" key="1">
    <citation type="submission" date="2020-11" db="EMBL/GenBank/DDBJ databases">
        <authorList>
            <consortium name="DOE Joint Genome Institute"/>
            <person name="Ahrendt S."/>
            <person name="Riley R."/>
            <person name="Andreopoulos W."/>
            <person name="Labutti K."/>
            <person name="Pangilinan J."/>
            <person name="Ruiz-Duenas F.J."/>
            <person name="Barrasa J.M."/>
            <person name="Sanchez-Garcia M."/>
            <person name="Camarero S."/>
            <person name="Miyauchi S."/>
            <person name="Serrano A."/>
            <person name="Linde D."/>
            <person name="Babiker R."/>
            <person name="Drula E."/>
            <person name="Ayuso-Fernandez I."/>
            <person name="Pacheco R."/>
            <person name="Padilla G."/>
            <person name="Ferreira P."/>
            <person name="Barriuso J."/>
            <person name="Kellner H."/>
            <person name="Castanera R."/>
            <person name="Alfaro M."/>
            <person name="Ramirez L."/>
            <person name="Pisabarro A.G."/>
            <person name="Kuo A."/>
            <person name="Tritt A."/>
            <person name="Lipzen A."/>
            <person name="He G."/>
            <person name="Yan M."/>
            <person name="Ng V."/>
            <person name="Cullen D."/>
            <person name="Martin F."/>
            <person name="Rosso M.-N."/>
            <person name="Henrissat B."/>
            <person name="Hibbett D."/>
            <person name="Martinez A.T."/>
            <person name="Grigoriev I.V."/>
        </authorList>
    </citation>
    <scope>NUCLEOTIDE SEQUENCE</scope>
    <source>
        <strain evidence="1">CIRM-BRFM 674</strain>
    </source>
</reference>
<dbReference type="AlphaFoldDB" id="A0A9P5YRZ9"/>
<accession>A0A9P5YRZ9</accession>
<organism evidence="1 2">
    <name type="scientific">Pholiota conissans</name>
    <dbReference type="NCBI Taxonomy" id="109636"/>
    <lineage>
        <taxon>Eukaryota</taxon>
        <taxon>Fungi</taxon>
        <taxon>Dikarya</taxon>
        <taxon>Basidiomycota</taxon>
        <taxon>Agaricomycotina</taxon>
        <taxon>Agaricomycetes</taxon>
        <taxon>Agaricomycetidae</taxon>
        <taxon>Agaricales</taxon>
        <taxon>Agaricineae</taxon>
        <taxon>Strophariaceae</taxon>
        <taxon>Pholiota</taxon>
    </lineage>
</organism>
<evidence type="ECO:0000313" key="2">
    <source>
        <dbReference type="Proteomes" id="UP000807469"/>
    </source>
</evidence>
<name>A0A9P5YRZ9_9AGAR</name>